<feature type="non-terminal residue" evidence="2">
    <location>
        <position position="1"/>
    </location>
</feature>
<accession>A0A6J4MT54</accession>
<feature type="compositionally biased region" description="Basic residues" evidence="1">
    <location>
        <begin position="114"/>
        <end position="129"/>
    </location>
</feature>
<sequence length="222" mass="23078">EASRRRGAAAGALVASGQPRQDPPHPQRHLRARADAPLRAAPASRRHRAGRGRARGLLHPPLLRPGGRRGAGARVRAQPRERRVPAPPRPDQPAFERPRGAGGRFGHGGDGALRFRHGERHGPPGRRGRAGGENGAAGRSLRAAWAGACGTEDRRRGGRACGARGCPGNAGPASPGDLSFHARSPGARRVAAGAARPGLRAVPHPGKRPGRHQRSAGASRGL</sequence>
<feature type="compositionally biased region" description="Basic residues" evidence="1">
    <location>
        <begin position="205"/>
        <end position="214"/>
    </location>
</feature>
<organism evidence="2">
    <name type="scientific">uncultured Gemmatimonadota bacterium</name>
    <dbReference type="NCBI Taxonomy" id="203437"/>
    <lineage>
        <taxon>Bacteria</taxon>
        <taxon>Pseudomonadati</taxon>
        <taxon>Gemmatimonadota</taxon>
        <taxon>environmental samples</taxon>
    </lineage>
</organism>
<dbReference type="EMBL" id="CADCTV010000895">
    <property type="protein sequence ID" value="CAA9367972.1"/>
    <property type="molecule type" value="Genomic_DNA"/>
</dbReference>
<reference evidence="2" key="1">
    <citation type="submission" date="2020-02" db="EMBL/GenBank/DDBJ databases">
        <authorList>
            <person name="Meier V. D."/>
        </authorList>
    </citation>
    <scope>NUCLEOTIDE SEQUENCE</scope>
    <source>
        <strain evidence="2">AVDCRST_MAG89</strain>
    </source>
</reference>
<feature type="region of interest" description="Disordered" evidence="1">
    <location>
        <begin position="152"/>
        <end position="222"/>
    </location>
</feature>
<protein>
    <submittedName>
        <fullName evidence="2">Uncharacterized protein</fullName>
    </submittedName>
</protein>
<proteinExistence type="predicted"/>
<feature type="compositionally biased region" description="Gly residues" evidence="1">
    <location>
        <begin position="100"/>
        <end position="111"/>
    </location>
</feature>
<feature type="non-terminal residue" evidence="2">
    <location>
        <position position="222"/>
    </location>
</feature>
<evidence type="ECO:0000256" key="1">
    <source>
        <dbReference type="SAM" id="MobiDB-lite"/>
    </source>
</evidence>
<feature type="compositionally biased region" description="Low complexity" evidence="1">
    <location>
        <begin position="161"/>
        <end position="173"/>
    </location>
</feature>
<feature type="compositionally biased region" description="Low complexity" evidence="1">
    <location>
        <begin position="182"/>
        <end position="203"/>
    </location>
</feature>
<feature type="compositionally biased region" description="Low complexity" evidence="1">
    <location>
        <begin position="8"/>
        <end position="20"/>
    </location>
</feature>
<feature type="region of interest" description="Disordered" evidence="1">
    <location>
        <begin position="1"/>
        <end position="138"/>
    </location>
</feature>
<name>A0A6J4MT54_9BACT</name>
<gene>
    <name evidence="2" type="ORF">AVDCRST_MAG89-4277</name>
</gene>
<dbReference type="AlphaFoldDB" id="A0A6J4MT54"/>
<evidence type="ECO:0000313" key="2">
    <source>
        <dbReference type="EMBL" id="CAA9367972.1"/>
    </source>
</evidence>
<feature type="compositionally biased region" description="Basic residues" evidence="1">
    <location>
        <begin position="44"/>
        <end position="56"/>
    </location>
</feature>